<keyword evidence="7" id="KW-1185">Reference proteome</keyword>
<dbReference type="InterPro" id="IPR038765">
    <property type="entry name" value="Papain-like_cys_pep_sf"/>
</dbReference>
<evidence type="ECO:0000256" key="3">
    <source>
        <dbReference type="ARBA" id="ARBA00022801"/>
    </source>
</evidence>
<keyword evidence="4" id="KW-0788">Thiol protease</keyword>
<dbReference type="PROSITE" id="PS51935">
    <property type="entry name" value="NLPC_P60"/>
    <property type="match status" value="1"/>
</dbReference>
<keyword evidence="2" id="KW-0645">Protease</keyword>
<gene>
    <name evidence="6" type="ORF">ACFODK_11600</name>
</gene>
<dbReference type="InterPro" id="IPR000064">
    <property type="entry name" value="NLP_P60_dom"/>
</dbReference>
<feature type="domain" description="NlpC/P60" evidence="5">
    <location>
        <begin position="2"/>
        <end position="136"/>
    </location>
</feature>
<evidence type="ECO:0000256" key="4">
    <source>
        <dbReference type="ARBA" id="ARBA00022807"/>
    </source>
</evidence>
<evidence type="ECO:0000256" key="2">
    <source>
        <dbReference type="ARBA" id="ARBA00022670"/>
    </source>
</evidence>
<evidence type="ECO:0000256" key="1">
    <source>
        <dbReference type="ARBA" id="ARBA00007074"/>
    </source>
</evidence>
<evidence type="ECO:0000313" key="7">
    <source>
        <dbReference type="Proteomes" id="UP001595378"/>
    </source>
</evidence>
<reference evidence="7" key="1">
    <citation type="journal article" date="2019" name="Int. J. Syst. Evol. Microbiol.">
        <title>The Global Catalogue of Microorganisms (GCM) 10K type strain sequencing project: providing services to taxonomists for standard genome sequencing and annotation.</title>
        <authorList>
            <consortium name="The Broad Institute Genomics Platform"/>
            <consortium name="The Broad Institute Genome Sequencing Center for Infectious Disease"/>
            <person name="Wu L."/>
            <person name="Ma J."/>
        </authorList>
    </citation>
    <scope>NUCLEOTIDE SEQUENCE [LARGE SCALE GENOMIC DNA]</scope>
    <source>
        <strain evidence="7">KCTC 52606</strain>
    </source>
</reference>
<organism evidence="6 7">
    <name type="scientific">Alteraurantiacibacter lauratis</name>
    <dbReference type="NCBI Taxonomy" id="2054627"/>
    <lineage>
        <taxon>Bacteria</taxon>
        <taxon>Pseudomonadati</taxon>
        <taxon>Pseudomonadota</taxon>
        <taxon>Alphaproteobacteria</taxon>
        <taxon>Sphingomonadales</taxon>
        <taxon>Erythrobacteraceae</taxon>
        <taxon>Alteraurantiacibacter</taxon>
    </lineage>
</organism>
<comment type="caution">
    <text evidence="6">The sequence shown here is derived from an EMBL/GenBank/DDBJ whole genome shotgun (WGS) entry which is preliminary data.</text>
</comment>
<dbReference type="EMBL" id="JBHRSU010000033">
    <property type="protein sequence ID" value="MFC3101533.1"/>
    <property type="molecule type" value="Genomic_DNA"/>
</dbReference>
<proteinExistence type="inferred from homology"/>
<dbReference type="Proteomes" id="UP001595378">
    <property type="component" value="Unassembled WGS sequence"/>
</dbReference>
<dbReference type="Gene3D" id="3.90.1720.10">
    <property type="entry name" value="endopeptidase domain like (from Nostoc punctiforme)"/>
    <property type="match status" value="1"/>
</dbReference>
<keyword evidence="3" id="KW-0378">Hydrolase</keyword>
<evidence type="ECO:0000259" key="5">
    <source>
        <dbReference type="PROSITE" id="PS51935"/>
    </source>
</evidence>
<name>A0ABV7EI28_9SPHN</name>
<comment type="similarity">
    <text evidence="1">Belongs to the peptidase C40 family.</text>
</comment>
<dbReference type="SUPFAM" id="SSF54001">
    <property type="entry name" value="Cysteine proteinases"/>
    <property type="match status" value="1"/>
</dbReference>
<sequence length="136" mass="14809">MITTALAFAAAARSLVGTPFLLHGRSRTTGLDCVGVVLEALRLIGRPAHVPADYGLRNRDFGPFLHHFQKAGFELCADPPCVGDLIMVRPGPAQAHLLVAMPQNSFVHAHAGLGKVVETPAPLAWDEWQRWRLQDL</sequence>
<dbReference type="RefSeq" id="WP_336919167.1">
    <property type="nucleotide sequence ID" value="NZ_JBANRN010000008.1"/>
</dbReference>
<accession>A0ABV7EI28</accession>
<evidence type="ECO:0000313" key="6">
    <source>
        <dbReference type="EMBL" id="MFC3101533.1"/>
    </source>
</evidence>
<protein>
    <submittedName>
        <fullName evidence="6">Peptidoglycan endopeptidase</fullName>
    </submittedName>
</protein>